<evidence type="ECO:0000256" key="2">
    <source>
        <dbReference type="SAM" id="SignalP"/>
    </source>
</evidence>
<feature type="signal peptide" evidence="2">
    <location>
        <begin position="1"/>
        <end position="23"/>
    </location>
</feature>
<accession>A0A841KBH7</accession>
<organism evidence="3 4">
    <name type="scientific">Chelatococcus composti</name>
    <dbReference type="NCBI Taxonomy" id="1743235"/>
    <lineage>
        <taxon>Bacteria</taxon>
        <taxon>Pseudomonadati</taxon>
        <taxon>Pseudomonadota</taxon>
        <taxon>Alphaproteobacteria</taxon>
        <taxon>Hyphomicrobiales</taxon>
        <taxon>Chelatococcaceae</taxon>
        <taxon>Chelatococcus</taxon>
    </lineage>
</organism>
<evidence type="ECO:0000313" key="3">
    <source>
        <dbReference type="EMBL" id="MBB6169837.1"/>
    </source>
</evidence>
<dbReference type="PIRSF" id="PIRSF017082">
    <property type="entry name" value="YflP"/>
    <property type="match status" value="1"/>
</dbReference>
<dbReference type="RefSeq" id="WP_244650282.1">
    <property type="nucleotide sequence ID" value="NZ_BMHX01000011.1"/>
</dbReference>
<keyword evidence="3" id="KW-0675">Receptor</keyword>
<gene>
    <name evidence="3" type="ORF">HNQ73_003490</name>
</gene>
<dbReference type="PANTHER" id="PTHR42928:SF5">
    <property type="entry name" value="BLR1237 PROTEIN"/>
    <property type="match status" value="1"/>
</dbReference>
<dbReference type="InterPro" id="IPR042100">
    <property type="entry name" value="Bug_dom1"/>
</dbReference>
<evidence type="ECO:0000313" key="4">
    <source>
        <dbReference type="Proteomes" id="UP000588017"/>
    </source>
</evidence>
<proteinExistence type="inferred from homology"/>
<dbReference type="Pfam" id="PF03401">
    <property type="entry name" value="TctC"/>
    <property type="match status" value="1"/>
</dbReference>
<dbReference type="PANTHER" id="PTHR42928">
    <property type="entry name" value="TRICARBOXYLATE-BINDING PROTEIN"/>
    <property type="match status" value="1"/>
</dbReference>
<dbReference type="Gene3D" id="3.40.190.150">
    <property type="entry name" value="Bordetella uptake gene, domain 1"/>
    <property type="match status" value="1"/>
</dbReference>
<dbReference type="AlphaFoldDB" id="A0A841KBH7"/>
<dbReference type="Gene3D" id="3.40.190.10">
    <property type="entry name" value="Periplasmic binding protein-like II"/>
    <property type="match status" value="1"/>
</dbReference>
<comment type="similarity">
    <text evidence="1">Belongs to the UPF0065 (bug) family.</text>
</comment>
<dbReference type="InterPro" id="IPR005064">
    <property type="entry name" value="BUG"/>
</dbReference>
<dbReference type="CDD" id="cd07012">
    <property type="entry name" value="PBP2_Bug_TTT"/>
    <property type="match status" value="1"/>
</dbReference>
<keyword evidence="2" id="KW-0732">Signal</keyword>
<name>A0A841KBH7_9HYPH</name>
<feature type="chain" id="PRO_5032422581" evidence="2">
    <location>
        <begin position="24"/>
        <end position="329"/>
    </location>
</feature>
<dbReference type="EMBL" id="JACHEH010000012">
    <property type="protein sequence ID" value="MBB6169837.1"/>
    <property type="molecule type" value="Genomic_DNA"/>
</dbReference>
<comment type="caution">
    <text evidence="3">The sequence shown here is derived from an EMBL/GenBank/DDBJ whole genome shotgun (WGS) entry which is preliminary data.</text>
</comment>
<reference evidence="3 4" key="1">
    <citation type="submission" date="2020-08" db="EMBL/GenBank/DDBJ databases">
        <title>Genomic Encyclopedia of Type Strains, Phase IV (KMG-IV): sequencing the most valuable type-strain genomes for metagenomic binning, comparative biology and taxonomic classification.</title>
        <authorList>
            <person name="Goeker M."/>
        </authorList>
    </citation>
    <scope>NUCLEOTIDE SEQUENCE [LARGE SCALE GENOMIC DNA]</scope>
    <source>
        <strain evidence="3 4">DSM 101465</strain>
    </source>
</reference>
<keyword evidence="4" id="KW-1185">Reference proteome</keyword>
<protein>
    <submittedName>
        <fullName evidence="3">Tripartite-type tricarboxylate transporter receptor subunit TctC</fullName>
    </submittedName>
</protein>
<evidence type="ECO:0000256" key="1">
    <source>
        <dbReference type="ARBA" id="ARBA00006987"/>
    </source>
</evidence>
<sequence length="329" mass="33611">MKTRLLRSCAASLFGGAALLASAAGDAARADYPDRPVTIIVPWGAGGGTDTIVRFFAVGFEKALGVPVTVVNRAGGNGVVGHSAIANAPPDGYTLGACTSEISYFKTMGLAPLTPASFDLISRIAEMPAGVTARAGGRFPDLKAVVEAMKSEPAGTLTASGSGIGGPWHLAIAGLAKMQDLPADTVKFVPSQGGAPALQDVMAGGIDLFTGSPVEAKSLAEAGKVKVLAVTAKERLAAFPDVPTVKEAIGVDWTLSNWFSLCAPPGLPADVKAKIVAAGEQGHADAEVQKSLRERGITPVWDGPERFSEFANAYAGTAETLLKDLGLAK</sequence>
<dbReference type="SUPFAM" id="SSF53850">
    <property type="entry name" value="Periplasmic binding protein-like II"/>
    <property type="match status" value="1"/>
</dbReference>
<dbReference type="Proteomes" id="UP000588017">
    <property type="component" value="Unassembled WGS sequence"/>
</dbReference>